<gene>
    <name evidence="2" type="ORF">K1Y72_23110</name>
</gene>
<sequence>MRAEWQAHIDQLLETYREKRQQLQGLQEALEEIEGAGEAVDGQVRARVDRQGKLTELELDPRVFRRLGSEELAEAVLEASNAAAADAAAKVRAATAAVMPAGAADGEGGVDLSKLLSADVPTDIDGVKRRYGLLDR</sequence>
<protein>
    <submittedName>
        <fullName evidence="2">YbaB/EbfC family nucleoid-associated protein</fullName>
    </submittedName>
</protein>
<dbReference type="RefSeq" id="WP_220168513.1">
    <property type="nucleotide sequence ID" value="NZ_JAIBOA010000015.1"/>
</dbReference>
<name>A0ABS7G0W9_9ACTN</name>
<keyword evidence="3" id="KW-1185">Reference proteome</keyword>
<dbReference type="Proteomes" id="UP000774570">
    <property type="component" value="Unassembled WGS sequence"/>
</dbReference>
<dbReference type="InterPro" id="IPR004401">
    <property type="entry name" value="YbaB/EbfC"/>
</dbReference>
<dbReference type="Pfam" id="PF02575">
    <property type="entry name" value="YbaB_DNA_bd"/>
    <property type="match status" value="1"/>
</dbReference>
<evidence type="ECO:0000313" key="3">
    <source>
        <dbReference type="Proteomes" id="UP000774570"/>
    </source>
</evidence>
<organism evidence="2 3">
    <name type="scientific">Actinomadura parmotrematis</name>
    <dbReference type="NCBI Taxonomy" id="2864039"/>
    <lineage>
        <taxon>Bacteria</taxon>
        <taxon>Bacillati</taxon>
        <taxon>Actinomycetota</taxon>
        <taxon>Actinomycetes</taxon>
        <taxon>Streptosporangiales</taxon>
        <taxon>Thermomonosporaceae</taxon>
        <taxon>Actinomadura</taxon>
    </lineage>
</organism>
<dbReference type="InterPro" id="IPR036894">
    <property type="entry name" value="YbaB-like_sf"/>
</dbReference>
<dbReference type="SUPFAM" id="SSF82607">
    <property type="entry name" value="YbaB-like"/>
    <property type="match status" value="1"/>
</dbReference>
<proteinExistence type="predicted"/>
<feature type="coiled-coil region" evidence="1">
    <location>
        <begin position="2"/>
        <end position="36"/>
    </location>
</feature>
<accession>A0ABS7G0W9</accession>
<evidence type="ECO:0000313" key="2">
    <source>
        <dbReference type="EMBL" id="MBW8485288.1"/>
    </source>
</evidence>
<keyword evidence="1" id="KW-0175">Coiled coil</keyword>
<reference evidence="2 3" key="1">
    <citation type="submission" date="2021-07" db="EMBL/GenBank/DDBJ databases">
        <title>Actinomadura sp. PM05-2 isolated from lichen.</title>
        <authorList>
            <person name="Somphong A."/>
            <person name="Phongsopitanun W."/>
            <person name="Tanasupawat S."/>
            <person name="Peongsungnone V."/>
        </authorList>
    </citation>
    <scope>NUCLEOTIDE SEQUENCE [LARGE SCALE GENOMIC DNA]</scope>
    <source>
        <strain evidence="2 3">PM05-2</strain>
    </source>
</reference>
<dbReference type="EMBL" id="JAIBOA010000015">
    <property type="protein sequence ID" value="MBW8485288.1"/>
    <property type="molecule type" value="Genomic_DNA"/>
</dbReference>
<dbReference type="Gene3D" id="3.30.1310.10">
    <property type="entry name" value="Nucleoid-associated protein YbaB-like domain"/>
    <property type="match status" value="1"/>
</dbReference>
<evidence type="ECO:0000256" key="1">
    <source>
        <dbReference type="SAM" id="Coils"/>
    </source>
</evidence>
<comment type="caution">
    <text evidence="2">The sequence shown here is derived from an EMBL/GenBank/DDBJ whole genome shotgun (WGS) entry which is preliminary data.</text>
</comment>